<dbReference type="AlphaFoldDB" id="A0A8S1BEA0"/>
<organism evidence="3 4">
    <name type="scientific">Arctia plantaginis</name>
    <name type="common">Wood tiger moth</name>
    <name type="synonym">Phalaena plantaginis</name>
    <dbReference type="NCBI Taxonomy" id="874455"/>
    <lineage>
        <taxon>Eukaryota</taxon>
        <taxon>Metazoa</taxon>
        <taxon>Ecdysozoa</taxon>
        <taxon>Arthropoda</taxon>
        <taxon>Hexapoda</taxon>
        <taxon>Insecta</taxon>
        <taxon>Pterygota</taxon>
        <taxon>Neoptera</taxon>
        <taxon>Endopterygota</taxon>
        <taxon>Lepidoptera</taxon>
        <taxon>Glossata</taxon>
        <taxon>Ditrysia</taxon>
        <taxon>Noctuoidea</taxon>
        <taxon>Erebidae</taxon>
        <taxon>Arctiinae</taxon>
        <taxon>Arctia</taxon>
    </lineage>
</organism>
<dbReference type="Pfam" id="PF13843">
    <property type="entry name" value="DDE_Tnp_1_7"/>
    <property type="match status" value="1"/>
</dbReference>
<feature type="domain" description="PiggyBac transposable element-derived protein" evidence="2">
    <location>
        <begin position="297"/>
        <end position="549"/>
    </location>
</feature>
<gene>
    <name evidence="3" type="ORF">APLA_LOCUS15196</name>
</gene>
<proteinExistence type="predicted"/>
<dbReference type="PANTHER" id="PTHR46599">
    <property type="entry name" value="PIGGYBAC TRANSPOSABLE ELEMENT-DERIVED PROTEIN 4"/>
    <property type="match status" value="1"/>
</dbReference>
<dbReference type="InterPro" id="IPR029526">
    <property type="entry name" value="PGBD"/>
</dbReference>
<dbReference type="Proteomes" id="UP000494256">
    <property type="component" value="Unassembled WGS sequence"/>
</dbReference>
<protein>
    <recommendedName>
        <fullName evidence="2">PiggyBac transposable element-derived protein domain-containing protein</fullName>
    </recommendedName>
</protein>
<feature type="compositionally biased region" description="Polar residues" evidence="1">
    <location>
        <begin position="46"/>
        <end position="59"/>
    </location>
</feature>
<evidence type="ECO:0000313" key="3">
    <source>
        <dbReference type="EMBL" id="CAB3255306.1"/>
    </source>
</evidence>
<dbReference type="OrthoDB" id="5985335at2759"/>
<reference evidence="3 4" key="1">
    <citation type="submission" date="2020-04" db="EMBL/GenBank/DDBJ databases">
        <authorList>
            <person name="Wallbank WR R."/>
            <person name="Pardo Diaz C."/>
            <person name="Kozak K."/>
            <person name="Martin S."/>
            <person name="Jiggins C."/>
            <person name="Moest M."/>
            <person name="Warren A I."/>
            <person name="Byers J.R.P. K."/>
            <person name="Montejo-Kovacevich G."/>
            <person name="Yen C E."/>
        </authorList>
    </citation>
    <scope>NUCLEOTIDE SEQUENCE [LARGE SCALE GENOMIC DNA]</scope>
</reference>
<feature type="compositionally biased region" description="Polar residues" evidence="1">
    <location>
        <begin position="164"/>
        <end position="174"/>
    </location>
</feature>
<name>A0A8S1BEA0_ARCPL</name>
<dbReference type="PANTHER" id="PTHR46599:SF3">
    <property type="entry name" value="PIGGYBAC TRANSPOSABLE ELEMENT-DERIVED PROTEIN 4"/>
    <property type="match status" value="1"/>
</dbReference>
<evidence type="ECO:0000256" key="1">
    <source>
        <dbReference type="SAM" id="MobiDB-lite"/>
    </source>
</evidence>
<feature type="region of interest" description="Disordered" evidence="1">
    <location>
        <begin position="75"/>
        <end position="101"/>
    </location>
</feature>
<feature type="region of interest" description="Disordered" evidence="1">
    <location>
        <begin position="34"/>
        <end position="59"/>
    </location>
</feature>
<dbReference type="EMBL" id="CADEBD010000427">
    <property type="protein sequence ID" value="CAB3255306.1"/>
    <property type="molecule type" value="Genomic_DNA"/>
</dbReference>
<comment type="caution">
    <text evidence="3">The sequence shown here is derived from an EMBL/GenBank/DDBJ whole genome shotgun (WGS) entry which is preliminary data.</text>
</comment>
<accession>A0A8S1BEA0</accession>
<feature type="region of interest" description="Disordered" evidence="1">
    <location>
        <begin position="164"/>
        <end position="261"/>
    </location>
</feature>
<evidence type="ECO:0000313" key="4">
    <source>
        <dbReference type="Proteomes" id="UP000494256"/>
    </source>
</evidence>
<feature type="region of interest" description="Disordered" evidence="1">
    <location>
        <begin position="617"/>
        <end position="644"/>
    </location>
</feature>
<evidence type="ECO:0000259" key="2">
    <source>
        <dbReference type="Pfam" id="PF13843"/>
    </source>
</evidence>
<sequence length="644" mass="73519">MASNKRKIQILENRVIRPAVIDSDSDSSEEIFSTKKTKKDLETNVHGKQSTSADVFSSPSGRKFHILKSVSFSHETKTECKNKPTPQTSKGLSSPSSSSLERFSMYSSRGCSPSLNNISASKLMHGIEIDESEYHDLINLRNDNKKIKKKNEIERKDPKTKLTFTYSFEDSMSQGEREKETENVDVEDVEEREEETGNAEEEDEDAEREEETENTEEEDEEQESGDTGDDESDEYSASEVVSDIDNDVSEEEEDAQDNSVNEWDAVTDLTPELDACTLNESTFNIPIEDISPAAIHNTNKLKKIHDLANMLNSRFQEVLTPGKFIVIDESMIPWRGRLKFKQYIKNKSHKYGVKIYKLCTPEGYIYNSIIYSGKGENGREQNHGKVTVLKLIQGLENKCRVVIADNFYSSIELAEELLSQKTRYCGTLNSKRRGLPKEIVLLKLKKGEIKGAMNKNGVKVIKWVDKRQLLMISTLKEDKDVLVNTGKKIRKTNEDIKKPTCVLTYNNNKKGVDFSDQMSSYYSTLKRGLKWFRKVGMEYLLGMALVNAWITYNVKCDKKVSKKEFTEALMQSLTGKSICADKNQVKPKDNDHVLEISAKRINCAGCYDRLRKTFNSTEAKKKSKENKEILQEMQPKPLRNMFPR</sequence>
<feature type="compositionally biased region" description="Acidic residues" evidence="1">
    <location>
        <begin position="183"/>
        <end position="256"/>
    </location>
</feature>